<sequence length="111" mass="13189">MKLAVHDICNMLVGIAKPWEDTEVFAQWEDRGAFAQSHFGTDYWLHVYVSPDRVLNENNTTYYIKLYCEYTLSKLNMIARPIKEKRIQITSKEDFESFIMEVRSLKERYIG</sequence>
<protein>
    <submittedName>
        <fullName evidence="1">Uncharacterized protein</fullName>
    </submittedName>
</protein>
<organism evidence="1">
    <name type="scientific">Bacteriophage sp</name>
    <dbReference type="NCBI Taxonomy" id="38018"/>
    <lineage>
        <taxon>Viruses</taxon>
    </lineage>
</organism>
<reference evidence="1" key="1">
    <citation type="journal article" date="2021" name="Proc. Natl. Acad. Sci. U.S.A.">
        <title>A Catalog of Tens of Thousands of Viruses from Human Metagenomes Reveals Hidden Associations with Chronic Diseases.</title>
        <authorList>
            <person name="Tisza M.J."/>
            <person name="Buck C.B."/>
        </authorList>
    </citation>
    <scope>NUCLEOTIDE SEQUENCE</scope>
    <source>
        <strain evidence="1">CtOZu12</strain>
    </source>
</reference>
<name>A0A8D9PEE1_9VIRU</name>
<accession>A0A8D9PEE1</accession>
<evidence type="ECO:0000313" key="1">
    <source>
        <dbReference type="EMBL" id="DAD55744.1"/>
    </source>
</evidence>
<proteinExistence type="predicted"/>
<dbReference type="EMBL" id="BK029940">
    <property type="protein sequence ID" value="DAD55744.1"/>
    <property type="molecule type" value="Genomic_DNA"/>
</dbReference>